<dbReference type="InterPro" id="IPR011701">
    <property type="entry name" value="MFS"/>
</dbReference>
<keyword evidence="3 5" id="KW-1133">Transmembrane helix</keyword>
<evidence type="ECO:0000256" key="3">
    <source>
        <dbReference type="ARBA" id="ARBA00022989"/>
    </source>
</evidence>
<dbReference type="GO" id="GO:0022857">
    <property type="term" value="F:transmembrane transporter activity"/>
    <property type="evidence" value="ECO:0007669"/>
    <property type="project" value="InterPro"/>
</dbReference>
<feature type="transmembrane region" description="Helical" evidence="5">
    <location>
        <begin position="317"/>
        <end position="337"/>
    </location>
</feature>
<comment type="subcellular location">
    <subcellularLocation>
        <location evidence="1">Membrane</location>
        <topology evidence="1">Multi-pass membrane protein</topology>
    </subcellularLocation>
</comment>
<evidence type="ECO:0000256" key="2">
    <source>
        <dbReference type="ARBA" id="ARBA00022692"/>
    </source>
</evidence>
<feature type="transmembrane region" description="Helical" evidence="5">
    <location>
        <begin position="243"/>
        <end position="264"/>
    </location>
</feature>
<sequence length="423" mass="47134">MTEKSPSQGTISPYTCSDVELPIRSLKSNDLGFFSNEIIEEFNSTLSVTYDKCSVAVINKSKEIFRSACTNGYRYESKREKSFVTEWDLVCEKSALPEVTQTILNLGKMCGSFLFPALSDRYGRRPVFIICQLLSLGMGIATAFVPNYASFISMRLVEESIRWLSANDKHENAEKVLKKAAKTNSVDEEAVIRLYRREREEILPFSSLSTNILPNDSLKSREEPEFVGNETTVKGTSRQPREFSAFFTNRSIFIRTIIVMYIWFSDSVAYYGLLLLSSSLVDDLYLGFTLSVFSEIPAAVVFIVLNERYNMGRRRLTIVSHLLGGLFLLIASLLGKIPAASSLPGVSSAILVTSLVGKFGMVLGFNAAWLYTPELFPTTIRSTAYGIAVSAGQVGGVVAPYSITVVRYFLVVRFFIKTVVLNN</sequence>
<protein>
    <submittedName>
        <fullName evidence="6">Solute carrier family 22 member 7</fullName>
    </submittedName>
</protein>
<organism evidence="6 7">
    <name type="scientific">Elysia marginata</name>
    <dbReference type="NCBI Taxonomy" id="1093978"/>
    <lineage>
        <taxon>Eukaryota</taxon>
        <taxon>Metazoa</taxon>
        <taxon>Spiralia</taxon>
        <taxon>Lophotrochozoa</taxon>
        <taxon>Mollusca</taxon>
        <taxon>Gastropoda</taxon>
        <taxon>Heterobranchia</taxon>
        <taxon>Euthyneura</taxon>
        <taxon>Panpulmonata</taxon>
        <taxon>Sacoglossa</taxon>
        <taxon>Placobranchoidea</taxon>
        <taxon>Plakobranchidae</taxon>
        <taxon>Elysia</taxon>
    </lineage>
</organism>
<dbReference type="EMBL" id="BMAT01005760">
    <property type="protein sequence ID" value="GFR99401.1"/>
    <property type="molecule type" value="Genomic_DNA"/>
</dbReference>
<dbReference type="PANTHER" id="PTHR24064">
    <property type="entry name" value="SOLUTE CARRIER FAMILY 22 MEMBER"/>
    <property type="match status" value="1"/>
</dbReference>
<reference evidence="6 7" key="1">
    <citation type="journal article" date="2021" name="Elife">
        <title>Chloroplast acquisition without the gene transfer in kleptoplastic sea slugs, Plakobranchus ocellatus.</title>
        <authorList>
            <person name="Maeda T."/>
            <person name="Takahashi S."/>
            <person name="Yoshida T."/>
            <person name="Shimamura S."/>
            <person name="Takaki Y."/>
            <person name="Nagai Y."/>
            <person name="Toyoda A."/>
            <person name="Suzuki Y."/>
            <person name="Arimoto A."/>
            <person name="Ishii H."/>
            <person name="Satoh N."/>
            <person name="Nishiyama T."/>
            <person name="Hasebe M."/>
            <person name="Maruyama T."/>
            <person name="Minagawa J."/>
            <person name="Obokata J."/>
            <person name="Shigenobu S."/>
        </authorList>
    </citation>
    <scope>NUCLEOTIDE SEQUENCE [LARGE SCALE GENOMIC DNA]</scope>
</reference>
<feature type="transmembrane region" description="Helical" evidence="5">
    <location>
        <begin position="284"/>
        <end position="305"/>
    </location>
</feature>
<dbReference type="Gene3D" id="1.20.1250.20">
    <property type="entry name" value="MFS general substrate transporter like domains"/>
    <property type="match status" value="2"/>
</dbReference>
<name>A0AAV4HND6_9GAST</name>
<evidence type="ECO:0000256" key="5">
    <source>
        <dbReference type="SAM" id="Phobius"/>
    </source>
</evidence>
<dbReference type="Pfam" id="PF00083">
    <property type="entry name" value="Sugar_tr"/>
    <property type="match status" value="1"/>
</dbReference>
<evidence type="ECO:0000256" key="4">
    <source>
        <dbReference type="ARBA" id="ARBA00023136"/>
    </source>
</evidence>
<feature type="transmembrane region" description="Helical" evidence="5">
    <location>
        <begin position="383"/>
        <end position="403"/>
    </location>
</feature>
<dbReference type="AlphaFoldDB" id="A0AAV4HND6"/>
<dbReference type="Pfam" id="PF07690">
    <property type="entry name" value="MFS_1"/>
    <property type="match status" value="1"/>
</dbReference>
<keyword evidence="4 5" id="KW-0472">Membrane</keyword>
<keyword evidence="7" id="KW-1185">Reference proteome</keyword>
<keyword evidence="2 5" id="KW-0812">Transmembrane</keyword>
<dbReference type="SUPFAM" id="SSF103473">
    <property type="entry name" value="MFS general substrate transporter"/>
    <property type="match status" value="2"/>
</dbReference>
<feature type="transmembrane region" description="Helical" evidence="5">
    <location>
        <begin position="349"/>
        <end position="371"/>
    </location>
</feature>
<accession>A0AAV4HND6</accession>
<gene>
    <name evidence="6" type="ORF">ElyMa_002792100</name>
</gene>
<comment type="caution">
    <text evidence="6">The sequence shown here is derived from an EMBL/GenBank/DDBJ whole genome shotgun (WGS) entry which is preliminary data.</text>
</comment>
<evidence type="ECO:0000313" key="6">
    <source>
        <dbReference type="EMBL" id="GFR99401.1"/>
    </source>
</evidence>
<dbReference type="InterPro" id="IPR005828">
    <property type="entry name" value="MFS_sugar_transport-like"/>
</dbReference>
<feature type="transmembrane region" description="Helical" evidence="5">
    <location>
        <begin position="127"/>
        <end position="145"/>
    </location>
</feature>
<dbReference type="Proteomes" id="UP000762676">
    <property type="component" value="Unassembled WGS sequence"/>
</dbReference>
<evidence type="ECO:0000313" key="7">
    <source>
        <dbReference type="Proteomes" id="UP000762676"/>
    </source>
</evidence>
<evidence type="ECO:0000256" key="1">
    <source>
        <dbReference type="ARBA" id="ARBA00004141"/>
    </source>
</evidence>
<dbReference type="InterPro" id="IPR036259">
    <property type="entry name" value="MFS_trans_sf"/>
</dbReference>
<dbReference type="GO" id="GO:0016020">
    <property type="term" value="C:membrane"/>
    <property type="evidence" value="ECO:0007669"/>
    <property type="project" value="UniProtKB-SubCell"/>
</dbReference>
<proteinExistence type="predicted"/>